<evidence type="ECO:0000256" key="2">
    <source>
        <dbReference type="SAM" id="MobiDB-lite"/>
    </source>
</evidence>
<sequence>MLPEKYVRLEKDEVCHTGAPNLEIASAKALLPSSSFGSQRSSSSARTIASEGGGLSTWGRRNLEGEVRQLRWELNEERLLAGRLRQELQKAQQQLRQAHQELDLQRDRDALLGFAHESPRGGHVCRSFCALFGRR</sequence>
<protein>
    <submittedName>
        <fullName evidence="3">Uncharacterized protein</fullName>
    </submittedName>
</protein>
<dbReference type="Proteomes" id="UP001642484">
    <property type="component" value="Unassembled WGS sequence"/>
</dbReference>
<proteinExistence type="predicted"/>
<feature type="compositionally biased region" description="Low complexity" evidence="2">
    <location>
        <begin position="33"/>
        <end position="44"/>
    </location>
</feature>
<keyword evidence="4" id="KW-1185">Reference proteome</keyword>
<name>A0ABP0LAF5_9DINO</name>
<evidence type="ECO:0000256" key="1">
    <source>
        <dbReference type="SAM" id="Coils"/>
    </source>
</evidence>
<feature type="region of interest" description="Disordered" evidence="2">
    <location>
        <begin position="33"/>
        <end position="52"/>
    </location>
</feature>
<organism evidence="3 4">
    <name type="scientific">Durusdinium trenchii</name>
    <dbReference type="NCBI Taxonomy" id="1381693"/>
    <lineage>
        <taxon>Eukaryota</taxon>
        <taxon>Sar</taxon>
        <taxon>Alveolata</taxon>
        <taxon>Dinophyceae</taxon>
        <taxon>Suessiales</taxon>
        <taxon>Symbiodiniaceae</taxon>
        <taxon>Durusdinium</taxon>
    </lineage>
</organism>
<evidence type="ECO:0000313" key="3">
    <source>
        <dbReference type="EMBL" id="CAK9035732.1"/>
    </source>
</evidence>
<keyword evidence="1" id="KW-0175">Coiled coil</keyword>
<feature type="coiled-coil region" evidence="1">
    <location>
        <begin position="60"/>
        <end position="108"/>
    </location>
</feature>
<evidence type="ECO:0000313" key="4">
    <source>
        <dbReference type="Proteomes" id="UP001642484"/>
    </source>
</evidence>
<gene>
    <name evidence="3" type="ORF">CCMP2556_LOCUS20021</name>
</gene>
<accession>A0ABP0LAF5</accession>
<comment type="caution">
    <text evidence="3">The sequence shown here is derived from an EMBL/GenBank/DDBJ whole genome shotgun (WGS) entry which is preliminary data.</text>
</comment>
<reference evidence="3 4" key="1">
    <citation type="submission" date="2024-02" db="EMBL/GenBank/DDBJ databases">
        <authorList>
            <person name="Chen Y."/>
            <person name="Shah S."/>
            <person name="Dougan E. K."/>
            <person name="Thang M."/>
            <person name="Chan C."/>
        </authorList>
    </citation>
    <scope>NUCLEOTIDE SEQUENCE [LARGE SCALE GENOMIC DNA]</scope>
</reference>
<dbReference type="EMBL" id="CAXAMN010011614">
    <property type="protein sequence ID" value="CAK9035732.1"/>
    <property type="molecule type" value="Genomic_DNA"/>
</dbReference>